<keyword evidence="2" id="KW-1185">Reference proteome</keyword>
<sequence length="56" mass="6386">MVQSPRLRVTRDRLPLHMNCAGLAPAGGAWYRSARLFMTRDPERTQRIDSGRGCRT</sequence>
<dbReference type="STRING" id="1715989.NITINOP_0339"/>
<dbReference type="AlphaFoldDB" id="A0A0S4KLN3"/>
<gene>
    <name evidence="1" type="ORF">NITINOP_0339</name>
</gene>
<protein>
    <submittedName>
        <fullName evidence="1">Uncharacterized protein</fullName>
    </submittedName>
</protein>
<proteinExistence type="predicted"/>
<organism evidence="1 2">
    <name type="scientific">Candidatus Nitrospira inopinata</name>
    <dbReference type="NCBI Taxonomy" id="1715989"/>
    <lineage>
        <taxon>Bacteria</taxon>
        <taxon>Pseudomonadati</taxon>
        <taxon>Nitrospirota</taxon>
        <taxon>Nitrospiria</taxon>
        <taxon>Nitrospirales</taxon>
        <taxon>Nitrospiraceae</taxon>
        <taxon>Nitrospira</taxon>
    </lineage>
</organism>
<dbReference type="Proteomes" id="UP000066284">
    <property type="component" value="Chromosome 1"/>
</dbReference>
<reference evidence="2" key="1">
    <citation type="submission" date="2015-09" db="EMBL/GenBank/DDBJ databases">
        <authorList>
            <person name="Daims H."/>
        </authorList>
    </citation>
    <scope>NUCLEOTIDE SEQUENCE [LARGE SCALE GENOMIC DNA]</scope>
</reference>
<dbReference type="KEGG" id="nio:NITINOP_0339"/>
<name>A0A0S4KLN3_9BACT</name>
<evidence type="ECO:0000313" key="2">
    <source>
        <dbReference type="Proteomes" id="UP000066284"/>
    </source>
</evidence>
<dbReference type="EMBL" id="LN885086">
    <property type="protein sequence ID" value="CUQ65315.1"/>
    <property type="molecule type" value="Genomic_DNA"/>
</dbReference>
<accession>A0A0S4KLN3</accession>
<evidence type="ECO:0000313" key="1">
    <source>
        <dbReference type="EMBL" id="CUQ65315.1"/>
    </source>
</evidence>